<keyword evidence="2" id="KW-1185">Reference proteome</keyword>
<accession>A0ABM8FYY8</accession>
<organism evidence="1 2">
    <name type="scientific">Paraoerskovia sediminicola</name>
    <dbReference type="NCBI Taxonomy" id="1138587"/>
    <lineage>
        <taxon>Bacteria</taxon>
        <taxon>Bacillati</taxon>
        <taxon>Actinomycetota</taxon>
        <taxon>Actinomycetes</taxon>
        <taxon>Micrococcales</taxon>
        <taxon>Cellulomonadaceae</taxon>
        <taxon>Paraoerskovia</taxon>
    </lineage>
</organism>
<gene>
    <name evidence="1" type="ORF">GCM10025865_02780</name>
</gene>
<protein>
    <submittedName>
        <fullName evidence="1">Uncharacterized protein</fullName>
    </submittedName>
</protein>
<sequence>MPFPEAARNDPSHLLVLFHPGPAEVPDGPVDVRAWVGDEGSERLVAAGPHSFAWFPDGIGASRLTTPRLTKALGVWGTGRNWNTVRRLIELTRV</sequence>
<evidence type="ECO:0000313" key="2">
    <source>
        <dbReference type="Proteomes" id="UP001321475"/>
    </source>
</evidence>
<reference evidence="2" key="1">
    <citation type="journal article" date="2019" name="Int. J. Syst. Evol. Microbiol.">
        <title>The Global Catalogue of Microorganisms (GCM) 10K type strain sequencing project: providing services to taxonomists for standard genome sequencing and annotation.</title>
        <authorList>
            <consortium name="The Broad Institute Genomics Platform"/>
            <consortium name="The Broad Institute Genome Sequencing Center for Infectious Disease"/>
            <person name="Wu L."/>
            <person name="Ma J."/>
        </authorList>
    </citation>
    <scope>NUCLEOTIDE SEQUENCE [LARGE SCALE GENOMIC DNA]</scope>
    <source>
        <strain evidence="2">NBRC 108565</strain>
    </source>
</reference>
<name>A0ABM8FYY8_9CELL</name>
<proteinExistence type="predicted"/>
<dbReference type="EMBL" id="AP027729">
    <property type="protein sequence ID" value="BDZ40979.1"/>
    <property type="molecule type" value="Genomic_DNA"/>
</dbReference>
<dbReference type="RefSeq" id="WP_286218266.1">
    <property type="nucleotide sequence ID" value="NZ_AP027729.1"/>
</dbReference>
<evidence type="ECO:0000313" key="1">
    <source>
        <dbReference type="EMBL" id="BDZ40979.1"/>
    </source>
</evidence>
<dbReference type="SUPFAM" id="SSF160379">
    <property type="entry name" value="SP0830-like"/>
    <property type="match status" value="1"/>
</dbReference>
<dbReference type="Proteomes" id="UP001321475">
    <property type="component" value="Chromosome"/>
</dbReference>